<sequence length="152" mass="17120">MLLVLSGGIVYQSHLLFLSWQQQPKKDYAAWRLEYADMHSYQATITDREQASTELTSANQSLEIQLHVNAPTEYPFFAKKIALPNMEILLSNVNGEPLAYQELTPSQWLGADPKVLRYLTKGVASQTQITVNIPLVLPEAASGFQIQMVYPH</sequence>
<dbReference type="STRING" id="1938817.SAMN06296008_10847"/>
<dbReference type="InterPro" id="IPR021834">
    <property type="entry name" value="DUF3426"/>
</dbReference>
<dbReference type="AlphaFoldDB" id="A0A1W2AAP6"/>
<dbReference type="EMBL" id="FWXJ01000008">
    <property type="protein sequence ID" value="SMC57318.1"/>
    <property type="molecule type" value="Genomic_DNA"/>
</dbReference>
<evidence type="ECO:0000313" key="1">
    <source>
        <dbReference type="EMBL" id="SMC57318.1"/>
    </source>
</evidence>
<gene>
    <name evidence="1" type="ORF">SAMN06296008_10847</name>
</gene>
<keyword evidence="2" id="KW-1185">Reference proteome</keyword>
<reference evidence="1 2" key="1">
    <citation type="submission" date="2017-04" db="EMBL/GenBank/DDBJ databases">
        <authorList>
            <person name="Afonso C.L."/>
            <person name="Miller P.J."/>
            <person name="Scott M.A."/>
            <person name="Spackman E."/>
            <person name="Goraichik I."/>
            <person name="Dimitrov K.M."/>
            <person name="Suarez D.L."/>
            <person name="Swayne D.E."/>
        </authorList>
    </citation>
    <scope>NUCLEOTIDE SEQUENCE [LARGE SCALE GENOMIC DNA]</scope>
    <source>
        <strain evidence="1 2">VK13</strain>
    </source>
</reference>
<name>A0A1W2AAP6_9BURK</name>
<evidence type="ECO:0000313" key="2">
    <source>
        <dbReference type="Proteomes" id="UP000192708"/>
    </source>
</evidence>
<protein>
    <submittedName>
        <fullName evidence="1">Uncharacterized protein</fullName>
    </submittedName>
</protein>
<dbReference type="Proteomes" id="UP000192708">
    <property type="component" value="Unassembled WGS sequence"/>
</dbReference>
<dbReference type="Pfam" id="PF11906">
    <property type="entry name" value="DUF3426"/>
    <property type="match status" value="1"/>
</dbReference>
<organism evidence="1 2">
    <name type="scientific">Polynucleobacter kasalickyi</name>
    <dbReference type="NCBI Taxonomy" id="1938817"/>
    <lineage>
        <taxon>Bacteria</taxon>
        <taxon>Pseudomonadati</taxon>
        <taxon>Pseudomonadota</taxon>
        <taxon>Betaproteobacteria</taxon>
        <taxon>Burkholderiales</taxon>
        <taxon>Burkholderiaceae</taxon>
        <taxon>Polynucleobacter</taxon>
    </lineage>
</organism>
<proteinExistence type="predicted"/>
<accession>A0A1W2AAP6</accession>